<evidence type="ECO:0000313" key="2">
    <source>
        <dbReference type="EMBL" id="GIE96354.1"/>
    </source>
</evidence>
<accession>A0A919MVE7</accession>
<sequence>MLLQITAQPDARLLAVAIRRGLRPLVLTSRGLGWAAIALALAMQATTGDLSMVLLLTGLLLAVAFPMFLTNIGMREAMQDAELTTYEITETGVASSSRATRHAYTWNAFRFVEQTSGQLIFGRTRTRVLPVPTAGLTPAQIEQVLGTAAGHGVRVRRA</sequence>
<keyword evidence="1" id="KW-1133">Transmembrane helix</keyword>
<feature type="transmembrane region" description="Helical" evidence="1">
    <location>
        <begin position="21"/>
        <end position="44"/>
    </location>
</feature>
<name>A0A919MVE7_9ACTN</name>
<gene>
    <name evidence="2" type="ORF">Ari01nite_38190</name>
</gene>
<dbReference type="Proteomes" id="UP000636960">
    <property type="component" value="Unassembled WGS sequence"/>
</dbReference>
<evidence type="ECO:0000256" key="1">
    <source>
        <dbReference type="SAM" id="Phobius"/>
    </source>
</evidence>
<comment type="caution">
    <text evidence="2">The sequence shown here is derived from an EMBL/GenBank/DDBJ whole genome shotgun (WGS) entry which is preliminary data.</text>
</comment>
<evidence type="ECO:0008006" key="4">
    <source>
        <dbReference type="Google" id="ProtNLM"/>
    </source>
</evidence>
<feature type="transmembrane region" description="Helical" evidence="1">
    <location>
        <begin position="50"/>
        <end position="69"/>
    </location>
</feature>
<keyword evidence="1" id="KW-0812">Transmembrane</keyword>
<dbReference type="EMBL" id="BOMV01000042">
    <property type="protein sequence ID" value="GIE96354.1"/>
    <property type="molecule type" value="Genomic_DNA"/>
</dbReference>
<protein>
    <recommendedName>
        <fullName evidence="4">YcxB-like protein domain-containing protein</fullName>
    </recommendedName>
</protein>
<dbReference type="RefSeq" id="WP_203782614.1">
    <property type="nucleotide sequence ID" value="NZ_BOMV01000042.1"/>
</dbReference>
<keyword evidence="1" id="KW-0472">Membrane</keyword>
<evidence type="ECO:0000313" key="3">
    <source>
        <dbReference type="Proteomes" id="UP000636960"/>
    </source>
</evidence>
<proteinExistence type="predicted"/>
<keyword evidence="3" id="KW-1185">Reference proteome</keyword>
<reference evidence="2" key="1">
    <citation type="submission" date="2021-01" db="EMBL/GenBank/DDBJ databases">
        <title>Whole genome shotgun sequence of Actinoplanes rishiriensis NBRC 108556.</title>
        <authorList>
            <person name="Komaki H."/>
            <person name="Tamura T."/>
        </authorList>
    </citation>
    <scope>NUCLEOTIDE SEQUENCE</scope>
    <source>
        <strain evidence="2">NBRC 108556</strain>
    </source>
</reference>
<organism evidence="2 3">
    <name type="scientific">Paractinoplanes rishiriensis</name>
    <dbReference type="NCBI Taxonomy" id="1050105"/>
    <lineage>
        <taxon>Bacteria</taxon>
        <taxon>Bacillati</taxon>
        <taxon>Actinomycetota</taxon>
        <taxon>Actinomycetes</taxon>
        <taxon>Micromonosporales</taxon>
        <taxon>Micromonosporaceae</taxon>
        <taxon>Paractinoplanes</taxon>
    </lineage>
</organism>
<dbReference type="AlphaFoldDB" id="A0A919MVE7"/>